<gene>
    <name evidence="1" type="ORF">M441DRAFT_229661</name>
</gene>
<sequence>MARLAITLSHRLALRLKMQSTCTCTEQTCRRHLRRLCGSSATVENPSLMCTHLLMKRSRCNTSALLTRCPKSPDRPHQPCTTTSACTLACSSGQLAASSSRISAAACGIGCGVCGVSQSR</sequence>
<protein>
    <submittedName>
        <fullName evidence="1">Uncharacterized protein</fullName>
    </submittedName>
</protein>
<reference evidence="1 2" key="1">
    <citation type="submission" date="2016-07" db="EMBL/GenBank/DDBJ databases">
        <title>Multiple horizontal gene transfer events from other fungi enriched the ability of initially mycotrophic Trichoderma (Ascomycota) to feed on dead plant biomass.</title>
        <authorList>
            <consortium name="DOE Joint Genome Institute"/>
            <person name="Aerts A."/>
            <person name="Atanasova L."/>
            <person name="Chenthamara K."/>
            <person name="Zhang J."/>
            <person name="Grujic M."/>
            <person name="Henrissat B."/>
            <person name="Kuo A."/>
            <person name="Salamov A."/>
            <person name="Lipzen A."/>
            <person name="Labutti K."/>
            <person name="Barry K."/>
            <person name="Miao Y."/>
            <person name="Rahimi M.J."/>
            <person name="Shen Q."/>
            <person name="Grigoriev I.V."/>
            <person name="Kubicek C.P."/>
            <person name="Druzhinina I.S."/>
        </authorList>
    </citation>
    <scope>NUCLEOTIDE SEQUENCE [LARGE SCALE GENOMIC DNA]</scope>
    <source>
        <strain evidence="1 2">CBS 433.97</strain>
    </source>
</reference>
<dbReference type="EMBL" id="KZ679256">
    <property type="protein sequence ID" value="PTB47041.1"/>
    <property type="molecule type" value="Genomic_DNA"/>
</dbReference>
<organism evidence="1 2">
    <name type="scientific">Trichoderma asperellum (strain ATCC 204424 / CBS 433.97 / NBRC 101777)</name>
    <dbReference type="NCBI Taxonomy" id="1042311"/>
    <lineage>
        <taxon>Eukaryota</taxon>
        <taxon>Fungi</taxon>
        <taxon>Dikarya</taxon>
        <taxon>Ascomycota</taxon>
        <taxon>Pezizomycotina</taxon>
        <taxon>Sordariomycetes</taxon>
        <taxon>Hypocreomycetidae</taxon>
        <taxon>Hypocreales</taxon>
        <taxon>Hypocreaceae</taxon>
        <taxon>Trichoderma</taxon>
    </lineage>
</organism>
<dbReference type="AlphaFoldDB" id="A0A2T3ZQD6"/>
<dbReference type="Proteomes" id="UP000240493">
    <property type="component" value="Unassembled WGS sequence"/>
</dbReference>
<proteinExistence type="predicted"/>
<accession>A0A2T3ZQD6</accession>
<evidence type="ECO:0000313" key="2">
    <source>
        <dbReference type="Proteomes" id="UP000240493"/>
    </source>
</evidence>
<name>A0A2T3ZQD6_TRIA4</name>
<keyword evidence="2" id="KW-1185">Reference proteome</keyword>
<evidence type="ECO:0000313" key="1">
    <source>
        <dbReference type="EMBL" id="PTB47041.1"/>
    </source>
</evidence>